<dbReference type="InterPro" id="IPR014922">
    <property type="entry name" value="YdhG-like"/>
</dbReference>
<dbReference type="RefSeq" id="WP_281819101.1">
    <property type="nucleotide sequence ID" value="NZ_BRLB01000021.1"/>
</dbReference>
<proteinExistence type="predicted"/>
<dbReference type="SUPFAM" id="SSF159888">
    <property type="entry name" value="YdhG-like"/>
    <property type="match status" value="1"/>
</dbReference>
<gene>
    <name evidence="2" type="ORF">SH1V18_42800</name>
</gene>
<accession>A0A9W6DGM7</accession>
<keyword evidence="3" id="KW-1185">Reference proteome</keyword>
<organism evidence="2 3">
    <name type="scientific">Vallitalea longa</name>
    <dbReference type="NCBI Taxonomy" id="2936439"/>
    <lineage>
        <taxon>Bacteria</taxon>
        <taxon>Bacillati</taxon>
        <taxon>Bacillota</taxon>
        <taxon>Clostridia</taxon>
        <taxon>Lachnospirales</taxon>
        <taxon>Vallitaleaceae</taxon>
        <taxon>Vallitalea</taxon>
    </lineage>
</organism>
<dbReference type="Pfam" id="PF08818">
    <property type="entry name" value="DUF1801"/>
    <property type="match status" value="1"/>
</dbReference>
<reference evidence="2" key="1">
    <citation type="submission" date="2022-06" db="EMBL/GenBank/DDBJ databases">
        <title>Vallitalea longa sp. nov., an anaerobic bacterium isolated from marine sediment.</title>
        <authorList>
            <person name="Hirano S."/>
            <person name="Terahara T."/>
            <person name="Mori K."/>
            <person name="Hamada M."/>
            <person name="Matsumoto R."/>
            <person name="Kobayashi T."/>
        </authorList>
    </citation>
    <scope>NUCLEOTIDE SEQUENCE</scope>
    <source>
        <strain evidence="2">SH18-1</strain>
    </source>
</reference>
<evidence type="ECO:0000259" key="1">
    <source>
        <dbReference type="Pfam" id="PF08818"/>
    </source>
</evidence>
<feature type="domain" description="YdhG-like" evidence="1">
    <location>
        <begin position="25"/>
        <end position="129"/>
    </location>
</feature>
<evidence type="ECO:0000313" key="3">
    <source>
        <dbReference type="Proteomes" id="UP001144256"/>
    </source>
</evidence>
<name>A0A9W6DGM7_9FIRM</name>
<dbReference type="EMBL" id="BRLB01000021">
    <property type="protein sequence ID" value="GKX31800.1"/>
    <property type="molecule type" value="Genomic_DNA"/>
</dbReference>
<evidence type="ECO:0000313" key="2">
    <source>
        <dbReference type="EMBL" id="GKX31800.1"/>
    </source>
</evidence>
<dbReference type="AlphaFoldDB" id="A0A9W6DGM7"/>
<sequence>MAELKTKINNNDPMEFLQSVKNNKRKEDSIRLLEIMKSITKEEPKMWGPTIIGFGKMIYTNTTGNHDWMLTGFSPRKQNVTIYIMNGFNMYEELLGKLGKHKLGKSCLYINKLEDIDIDVLKELISESINYIKSKKPIKY</sequence>
<protein>
    <recommendedName>
        <fullName evidence="1">YdhG-like domain-containing protein</fullName>
    </recommendedName>
</protein>
<dbReference type="Proteomes" id="UP001144256">
    <property type="component" value="Unassembled WGS sequence"/>
</dbReference>
<comment type="caution">
    <text evidence="2">The sequence shown here is derived from an EMBL/GenBank/DDBJ whole genome shotgun (WGS) entry which is preliminary data.</text>
</comment>